<keyword evidence="9" id="KW-0479">Metal-binding</keyword>
<evidence type="ECO:0000256" key="10">
    <source>
        <dbReference type="ARBA" id="ARBA00023002"/>
    </source>
</evidence>
<keyword evidence="7" id="KW-0816">Tricarboxylic acid cycle</keyword>
<evidence type="ECO:0000256" key="4">
    <source>
        <dbReference type="ARBA" id="ARBA00009433"/>
    </source>
</evidence>
<dbReference type="GO" id="GO:0051537">
    <property type="term" value="F:2 iron, 2 sulfur cluster binding"/>
    <property type="evidence" value="ECO:0007669"/>
    <property type="project" value="UniProtKB-KW"/>
</dbReference>
<dbReference type="FunFam" id="1.10.1060.10:FF:000003">
    <property type="entry name" value="Succinate dehydrogenase iron-sulfur subunit"/>
    <property type="match status" value="1"/>
</dbReference>
<evidence type="ECO:0000259" key="15">
    <source>
        <dbReference type="PROSITE" id="PS51085"/>
    </source>
</evidence>
<evidence type="ECO:0000256" key="7">
    <source>
        <dbReference type="ARBA" id="ARBA00022532"/>
    </source>
</evidence>
<comment type="cofactor">
    <cofactor evidence="1">
        <name>[3Fe-4S] cluster</name>
        <dbReference type="ChEBI" id="CHEBI:21137"/>
    </cofactor>
</comment>
<keyword evidence="10" id="KW-0560">Oxidoreductase</keyword>
<dbReference type="InterPro" id="IPR004489">
    <property type="entry name" value="Succ_DH/fum_Rdtase_Fe-S"/>
</dbReference>
<sequence>MYKLMVKRRNEHGDEYYDNYNVPADKASTVLEALLYIKENIDQTLSFRYSCRMEICGSCGMEINGRPRMACSTQLASLHSDIIKISPLPHYNVIKDLVVDFDPFFDKYKKVKPYIIRDDDGNYSAEIPQTPEQFNEFKEYAQCIKCGLCMAACPVVGTDENYLGPAPLTALFRYNIDNRDQGIMYRIDIANSDDGTSRCHFAGECTEACPKDVRPSFAIQKLRVQGLKYELKNIMGGKK</sequence>
<accession>A0A0P9CPM5</accession>
<dbReference type="Pfam" id="PF13237">
    <property type="entry name" value="Fer4_10"/>
    <property type="match status" value="1"/>
</dbReference>
<evidence type="ECO:0000313" key="18">
    <source>
        <dbReference type="Proteomes" id="UP000050515"/>
    </source>
</evidence>
<keyword evidence="13" id="KW-0003">3Fe-4S</keyword>
<evidence type="ECO:0000256" key="2">
    <source>
        <dbReference type="ARBA" id="ARBA00001966"/>
    </source>
</evidence>
<keyword evidence="8" id="KW-0001">2Fe-2S</keyword>
<dbReference type="GO" id="GO:0051538">
    <property type="term" value="F:3 iron, 4 sulfur cluster binding"/>
    <property type="evidence" value="ECO:0007669"/>
    <property type="project" value="UniProtKB-KW"/>
</dbReference>
<evidence type="ECO:0000256" key="9">
    <source>
        <dbReference type="ARBA" id="ARBA00022723"/>
    </source>
</evidence>
<organism evidence="17 18">
    <name type="scientific">Acidiplasma aeolicum</name>
    <dbReference type="NCBI Taxonomy" id="507754"/>
    <lineage>
        <taxon>Archaea</taxon>
        <taxon>Methanobacteriati</taxon>
        <taxon>Thermoplasmatota</taxon>
        <taxon>Thermoplasmata</taxon>
        <taxon>Thermoplasmatales</taxon>
        <taxon>Ferroplasmaceae</taxon>
        <taxon>Acidiplasma</taxon>
    </lineage>
</organism>
<gene>
    <name evidence="17" type="ORF">SE19_00380</name>
</gene>
<evidence type="ECO:0000259" key="16">
    <source>
        <dbReference type="PROSITE" id="PS51379"/>
    </source>
</evidence>
<evidence type="ECO:0000256" key="13">
    <source>
        <dbReference type="ARBA" id="ARBA00023291"/>
    </source>
</evidence>
<dbReference type="Gene3D" id="3.10.20.30">
    <property type="match status" value="1"/>
</dbReference>
<evidence type="ECO:0000256" key="1">
    <source>
        <dbReference type="ARBA" id="ARBA00001927"/>
    </source>
</evidence>
<feature type="domain" description="2Fe-2S ferredoxin-type" evidence="15">
    <location>
        <begin position="2"/>
        <end position="89"/>
    </location>
</feature>
<comment type="similarity">
    <text evidence="4">Belongs to the succinate dehydrogenase/fumarate reductase iron-sulfur protein family.</text>
</comment>
<keyword evidence="12" id="KW-0411">Iron-sulfur</keyword>
<dbReference type="PROSITE" id="PS51085">
    <property type="entry name" value="2FE2S_FER_2"/>
    <property type="match status" value="1"/>
</dbReference>
<dbReference type="Proteomes" id="UP000050515">
    <property type="component" value="Unassembled WGS sequence"/>
</dbReference>
<comment type="cofactor">
    <cofactor evidence="2">
        <name>[4Fe-4S] cluster</name>
        <dbReference type="ChEBI" id="CHEBI:49883"/>
    </cofactor>
</comment>
<dbReference type="NCBIfam" id="TIGR00384">
    <property type="entry name" value="dhsB"/>
    <property type="match status" value="1"/>
</dbReference>
<dbReference type="GO" id="GO:0008177">
    <property type="term" value="F:succinate dehydrogenase (quinone) activity"/>
    <property type="evidence" value="ECO:0007669"/>
    <property type="project" value="UniProtKB-EC"/>
</dbReference>
<dbReference type="PANTHER" id="PTHR11921">
    <property type="entry name" value="SUCCINATE DEHYDROGENASE IRON-SULFUR PROTEIN"/>
    <property type="match status" value="1"/>
</dbReference>
<dbReference type="EMBL" id="LJCQ01000033">
    <property type="protein sequence ID" value="KPV47595.1"/>
    <property type="molecule type" value="Genomic_DNA"/>
</dbReference>
<dbReference type="EC" id="1.3.5.1" evidence="5"/>
<dbReference type="InterPro" id="IPR001041">
    <property type="entry name" value="2Fe-2S_ferredoxin-type"/>
</dbReference>
<dbReference type="NCBIfam" id="NF004616">
    <property type="entry name" value="PRK05950.1"/>
    <property type="match status" value="1"/>
</dbReference>
<protein>
    <recommendedName>
        <fullName evidence="5">succinate dehydrogenase</fullName>
        <ecNumber evidence="5">1.3.5.1</ecNumber>
    </recommendedName>
</protein>
<dbReference type="GO" id="GO:0022904">
    <property type="term" value="P:respiratory electron transport chain"/>
    <property type="evidence" value="ECO:0007669"/>
    <property type="project" value="TreeGrafter"/>
</dbReference>
<dbReference type="AlphaFoldDB" id="A0A0P9CPM5"/>
<dbReference type="InterPro" id="IPR017896">
    <property type="entry name" value="4Fe4S_Fe-S-bd"/>
</dbReference>
<dbReference type="GO" id="GO:0046872">
    <property type="term" value="F:metal ion binding"/>
    <property type="evidence" value="ECO:0007669"/>
    <property type="project" value="UniProtKB-KW"/>
</dbReference>
<feature type="domain" description="4Fe-4S ferredoxin-type" evidence="16">
    <location>
        <begin position="134"/>
        <end position="163"/>
    </location>
</feature>
<dbReference type="GO" id="GO:0051539">
    <property type="term" value="F:4 iron, 4 sulfur cluster binding"/>
    <property type="evidence" value="ECO:0007669"/>
    <property type="project" value="UniProtKB-KW"/>
</dbReference>
<dbReference type="InterPro" id="IPR009051">
    <property type="entry name" value="Helical_ferredxn"/>
</dbReference>
<keyword evidence="11" id="KW-0408">Iron</keyword>
<dbReference type="RefSeq" id="WP_054963787.1">
    <property type="nucleotide sequence ID" value="NZ_JBBYJF010000002.1"/>
</dbReference>
<dbReference type="InterPro" id="IPR012675">
    <property type="entry name" value="Beta-grasp_dom_sf"/>
</dbReference>
<name>A0A0P9CPM5_9ARCH</name>
<dbReference type="PANTHER" id="PTHR11921:SF29">
    <property type="entry name" value="SUCCINATE DEHYDROGENASE [UBIQUINONE] IRON-SULFUR SUBUNIT, MITOCHONDRIAL"/>
    <property type="match status" value="1"/>
</dbReference>
<evidence type="ECO:0000256" key="8">
    <source>
        <dbReference type="ARBA" id="ARBA00022714"/>
    </source>
</evidence>
<dbReference type="Pfam" id="PF13085">
    <property type="entry name" value="Fer2_3"/>
    <property type="match status" value="1"/>
</dbReference>
<dbReference type="PROSITE" id="PS51379">
    <property type="entry name" value="4FE4S_FER_2"/>
    <property type="match status" value="1"/>
</dbReference>
<keyword evidence="6" id="KW-0004">4Fe-4S</keyword>
<dbReference type="InterPro" id="IPR036010">
    <property type="entry name" value="2Fe-2S_ferredoxin-like_sf"/>
</dbReference>
<reference evidence="17 18" key="1">
    <citation type="submission" date="2015-09" db="EMBL/GenBank/DDBJ databases">
        <title>Draft genome sequence of Acidiplasma aeolicum DSM 18409.</title>
        <authorList>
            <person name="Hemp J."/>
        </authorList>
    </citation>
    <scope>NUCLEOTIDE SEQUENCE [LARGE SCALE GENOMIC DNA]</scope>
    <source>
        <strain evidence="17 18">V</strain>
    </source>
</reference>
<evidence type="ECO:0000313" key="17">
    <source>
        <dbReference type="EMBL" id="KPV47595.1"/>
    </source>
</evidence>
<comment type="cofactor">
    <cofactor evidence="14">
        <name>[2Fe-2S] cluster</name>
        <dbReference type="ChEBI" id="CHEBI:190135"/>
    </cofactor>
</comment>
<evidence type="ECO:0000256" key="11">
    <source>
        <dbReference type="ARBA" id="ARBA00023004"/>
    </source>
</evidence>
<proteinExistence type="inferred from homology"/>
<dbReference type="PROSITE" id="PS00198">
    <property type="entry name" value="4FE4S_FER_1"/>
    <property type="match status" value="1"/>
</dbReference>
<dbReference type="SUPFAM" id="SSF54292">
    <property type="entry name" value="2Fe-2S ferredoxin-like"/>
    <property type="match status" value="1"/>
</dbReference>
<dbReference type="InterPro" id="IPR017900">
    <property type="entry name" value="4Fe4S_Fe_S_CS"/>
</dbReference>
<comment type="pathway">
    <text evidence="3">Carbohydrate metabolism; tricarboxylic acid cycle.</text>
</comment>
<evidence type="ECO:0000256" key="3">
    <source>
        <dbReference type="ARBA" id="ARBA00005163"/>
    </source>
</evidence>
<evidence type="ECO:0000256" key="5">
    <source>
        <dbReference type="ARBA" id="ARBA00012792"/>
    </source>
</evidence>
<dbReference type="SUPFAM" id="SSF46548">
    <property type="entry name" value="alpha-helical ferredoxin"/>
    <property type="match status" value="1"/>
</dbReference>
<dbReference type="GO" id="GO:0006099">
    <property type="term" value="P:tricarboxylic acid cycle"/>
    <property type="evidence" value="ECO:0007669"/>
    <property type="project" value="UniProtKB-KW"/>
</dbReference>
<evidence type="ECO:0000256" key="12">
    <source>
        <dbReference type="ARBA" id="ARBA00023014"/>
    </source>
</evidence>
<dbReference type="CDD" id="cd00207">
    <property type="entry name" value="fer2"/>
    <property type="match status" value="1"/>
</dbReference>
<dbReference type="InterPro" id="IPR025192">
    <property type="entry name" value="Succ_DH/fum_Rdtase_N"/>
</dbReference>
<evidence type="ECO:0000256" key="6">
    <source>
        <dbReference type="ARBA" id="ARBA00022485"/>
    </source>
</evidence>
<comment type="caution">
    <text evidence="17">The sequence shown here is derived from an EMBL/GenBank/DDBJ whole genome shotgun (WGS) entry which is preliminary data.</text>
</comment>
<evidence type="ECO:0000256" key="14">
    <source>
        <dbReference type="ARBA" id="ARBA00034078"/>
    </source>
</evidence>
<dbReference type="InterPro" id="IPR050573">
    <property type="entry name" value="SDH/FRD_Iron-Sulfur"/>
</dbReference>
<dbReference type="Gene3D" id="1.10.1060.10">
    <property type="entry name" value="Alpha-helical ferredoxin"/>
    <property type="match status" value="1"/>
</dbReference>
<dbReference type="GO" id="GO:0009055">
    <property type="term" value="F:electron transfer activity"/>
    <property type="evidence" value="ECO:0007669"/>
    <property type="project" value="InterPro"/>
</dbReference>
<dbReference type="PATRIC" id="fig|507754.4.peg.516"/>